<dbReference type="PANTHER" id="PTHR45843">
    <property type="entry name" value="PEPTIDYL-PROLYL CIS-TRANS ISOMERASE-LIKE 4"/>
    <property type="match status" value="1"/>
</dbReference>
<dbReference type="InterPro" id="IPR029000">
    <property type="entry name" value="Cyclophilin-like_dom_sf"/>
</dbReference>
<dbReference type="Gene3D" id="2.40.100.10">
    <property type="entry name" value="Cyclophilin-like"/>
    <property type="match status" value="1"/>
</dbReference>
<evidence type="ECO:0000259" key="6">
    <source>
        <dbReference type="PROSITE" id="PS50072"/>
    </source>
</evidence>
<dbReference type="AlphaFoldDB" id="A0A0G4ND82"/>
<dbReference type="GO" id="GO:0003723">
    <property type="term" value="F:RNA binding"/>
    <property type="evidence" value="ECO:0007669"/>
    <property type="project" value="UniProtKB-KW"/>
</dbReference>
<organism evidence="7 8">
    <name type="scientific">Verticillium longisporum</name>
    <name type="common">Verticillium dahliae var. longisporum</name>
    <dbReference type="NCBI Taxonomy" id="100787"/>
    <lineage>
        <taxon>Eukaryota</taxon>
        <taxon>Fungi</taxon>
        <taxon>Dikarya</taxon>
        <taxon>Ascomycota</taxon>
        <taxon>Pezizomycotina</taxon>
        <taxon>Sordariomycetes</taxon>
        <taxon>Hypocreomycetidae</taxon>
        <taxon>Glomerellales</taxon>
        <taxon>Plectosphaerellaceae</taxon>
        <taxon>Verticillium</taxon>
    </lineage>
</organism>
<gene>
    <name evidence="7" type="ORF">BN1723_006082</name>
</gene>
<evidence type="ECO:0000256" key="2">
    <source>
        <dbReference type="ARBA" id="ARBA00004123"/>
    </source>
</evidence>
<dbReference type="SUPFAM" id="SSF50891">
    <property type="entry name" value="Cyclophilin-like"/>
    <property type="match status" value="1"/>
</dbReference>
<dbReference type="InterPro" id="IPR035542">
    <property type="entry name" value="CRIP"/>
</dbReference>
<comment type="catalytic activity">
    <reaction evidence="1">
        <text>[protein]-peptidylproline (omega=180) = [protein]-peptidylproline (omega=0)</text>
        <dbReference type="Rhea" id="RHEA:16237"/>
        <dbReference type="Rhea" id="RHEA-COMP:10747"/>
        <dbReference type="Rhea" id="RHEA-COMP:10748"/>
        <dbReference type="ChEBI" id="CHEBI:83833"/>
        <dbReference type="ChEBI" id="CHEBI:83834"/>
        <dbReference type="EC" id="5.2.1.8"/>
    </reaction>
</comment>
<name>A0A0G4ND82_VERLO</name>
<dbReference type="PANTHER" id="PTHR45843:SF1">
    <property type="entry name" value="PEPTIDYL-PROLYL CIS-TRANS ISOMERASE-LIKE 4"/>
    <property type="match status" value="1"/>
</dbReference>
<comment type="subcellular location">
    <subcellularLocation>
        <location evidence="2">Nucleus</location>
    </subcellularLocation>
</comment>
<dbReference type="Pfam" id="PF00160">
    <property type="entry name" value="Pro_isomerase"/>
    <property type="match status" value="1"/>
</dbReference>
<evidence type="ECO:0000313" key="7">
    <source>
        <dbReference type="EMBL" id="CRK44373.1"/>
    </source>
</evidence>
<reference evidence="8" key="1">
    <citation type="submission" date="2015-05" db="EMBL/GenBank/DDBJ databases">
        <authorList>
            <person name="Fogelqvist Johan"/>
        </authorList>
    </citation>
    <scope>NUCLEOTIDE SEQUENCE [LARGE SCALE GENOMIC DNA]</scope>
</reference>
<evidence type="ECO:0000256" key="1">
    <source>
        <dbReference type="ARBA" id="ARBA00000971"/>
    </source>
</evidence>
<keyword evidence="4" id="KW-0539">Nucleus</keyword>
<evidence type="ECO:0000256" key="3">
    <source>
        <dbReference type="ARBA" id="ARBA00022884"/>
    </source>
</evidence>
<feature type="region of interest" description="Disordered" evidence="5">
    <location>
        <begin position="56"/>
        <end position="76"/>
    </location>
</feature>
<evidence type="ECO:0000313" key="8">
    <source>
        <dbReference type="Proteomes" id="UP000045706"/>
    </source>
</evidence>
<proteinExistence type="predicted"/>
<sequence length="124" mass="13599">MSVLLETSSGDIVIDLLVDYAPKLCENFLKLCKAKYYNFSPIHSIQKSFSFQTGDPLGPTSKESDGGTSIWGLLSGDSKQKTPLAARARLDDAVRSSPTTMQWLAKAQHTPKKLCRSYKGLSVD</sequence>
<protein>
    <recommendedName>
        <fullName evidence="6">PPIase cyclophilin-type domain-containing protein</fullName>
    </recommendedName>
</protein>
<dbReference type="GO" id="GO:0005634">
    <property type="term" value="C:nucleus"/>
    <property type="evidence" value="ECO:0007669"/>
    <property type="project" value="UniProtKB-SubCell"/>
</dbReference>
<dbReference type="Proteomes" id="UP000045706">
    <property type="component" value="Unassembled WGS sequence"/>
</dbReference>
<evidence type="ECO:0000256" key="4">
    <source>
        <dbReference type="ARBA" id="ARBA00023242"/>
    </source>
</evidence>
<keyword evidence="3" id="KW-0694">RNA-binding</keyword>
<accession>A0A0G4ND82</accession>
<dbReference type="InterPro" id="IPR002130">
    <property type="entry name" value="Cyclophilin-type_PPIase_dom"/>
</dbReference>
<dbReference type="EMBL" id="CVQI01033940">
    <property type="protein sequence ID" value="CRK44373.1"/>
    <property type="molecule type" value="Genomic_DNA"/>
</dbReference>
<dbReference type="PROSITE" id="PS50072">
    <property type="entry name" value="CSA_PPIASE_2"/>
    <property type="match status" value="1"/>
</dbReference>
<evidence type="ECO:0000256" key="5">
    <source>
        <dbReference type="SAM" id="MobiDB-lite"/>
    </source>
</evidence>
<feature type="domain" description="PPIase cyclophilin-type" evidence="6">
    <location>
        <begin position="6"/>
        <end position="108"/>
    </location>
</feature>
<dbReference type="GO" id="GO:0003755">
    <property type="term" value="F:peptidyl-prolyl cis-trans isomerase activity"/>
    <property type="evidence" value="ECO:0007669"/>
    <property type="project" value="UniProtKB-EC"/>
</dbReference>